<dbReference type="InterPro" id="IPR050194">
    <property type="entry name" value="Glycosyltransferase_grp1"/>
</dbReference>
<dbReference type="AlphaFoldDB" id="A0A399EEM3"/>
<name>A0A399EEM3_9DEIN</name>
<dbReference type="PANTHER" id="PTHR45947">
    <property type="entry name" value="SULFOQUINOVOSYL TRANSFERASE SQD2"/>
    <property type="match status" value="1"/>
</dbReference>
<protein>
    <submittedName>
        <fullName evidence="2">Alpha-D-kanosaminyltransferase</fullName>
        <ecNumber evidence="2">2.4.1.301</ecNumber>
    </submittedName>
</protein>
<organism evidence="2 3">
    <name type="scientific">Calidithermus roseus</name>
    <dbReference type="NCBI Taxonomy" id="1644118"/>
    <lineage>
        <taxon>Bacteria</taxon>
        <taxon>Thermotogati</taxon>
        <taxon>Deinococcota</taxon>
        <taxon>Deinococci</taxon>
        <taxon>Thermales</taxon>
        <taxon>Thermaceae</taxon>
        <taxon>Calidithermus</taxon>
    </lineage>
</organism>
<dbReference type="PANTHER" id="PTHR45947:SF3">
    <property type="entry name" value="SULFOQUINOVOSYL TRANSFERASE SQD2"/>
    <property type="match status" value="1"/>
</dbReference>
<dbReference type="RefSeq" id="WP_119280147.1">
    <property type="nucleotide sequence ID" value="NZ_QWLA01000094.1"/>
</dbReference>
<dbReference type="Pfam" id="PF00534">
    <property type="entry name" value="Glycos_transf_1"/>
    <property type="match status" value="1"/>
</dbReference>
<accession>A0A399EEM3</accession>
<dbReference type="OrthoDB" id="139410at2"/>
<keyword evidence="2" id="KW-0328">Glycosyltransferase</keyword>
<dbReference type="EMBL" id="QWLA01000094">
    <property type="protein sequence ID" value="RIH82775.1"/>
    <property type="molecule type" value="Genomic_DNA"/>
</dbReference>
<dbReference type="InterPro" id="IPR001296">
    <property type="entry name" value="Glyco_trans_1"/>
</dbReference>
<evidence type="ECO:0000259" key="1">
    <source>
        <dbReference type="Pfam" id="PF00534"/>
    </source>
</evidence>
<evidence type="ECO:0000313" key="3">
    <source>
        <dbReference type="Proteomes" id="UP000265341"/>
    </source>
</evidence>
<dbReference type="Gene3D" id="3.40.50.2000">
    <property type="entry name" value="Glycogen Phosphorylase B"/>
    <property type="match status" value="2"/>
</dbReference>
<comment type="caution">
    <text evidence="2">The sequence shown here is derived from an EMBL/GenBank/DDBJ whole genome shotgun (WGS) entry which is preliminary data.</text>
</comment>
<gene>
    <name evidence="2" type="primary">kanE</name>
    <name evidence="2" type="ORF">Mrose_03278</name>
</gene>
<feature type="domain" description="Glycosyl transferase family 1" evidence="1">
    <location>
        <begin position="183"/>
        <end position="342"/>
    </location>
</feature>
<sequence>MRKPKYVMISSEVRRDLEQPLEHFKRLEIYHLYNRTPWNDLREEDFQQRTRRFGSPLSLFLHLREIRPDIIQGPEPMSALMFPYLCATFLYLLLNPHVKLVTASLEAIPLEKKYPWPILWPMKLVLPLWFRRAMVIFYLEGGAKYNLEASGAPPEKMVHHLYGSWGVNLRECSPEGPRVRYEKPYPVILNVGRMVPLKGAHVLIEAYKRLRDRGLQATLALIGDGPERAKLEAQAKATGYGEDIIFHGTVKNADLPDYLRAASIFVMPSISGRIWTQQLSSATWQAMACGLPVVVSDIGRMAEFTPPEAGILVPENDPQALSDALARLIADPELLERMSQGALDYARKRFDDAKNIARVEEIVLERAGFTTPAAEVSP</sequence>
<dbReference type="GO" id="GO:0016757">
    <property type="term" value="F:glycosyltransferase activity"/>
    <property type="evidence" value="ECO:0007669"/>
    <property type="project" value="UniProtKB-KW"/>
</dbReference>
<keyword evidence="3" id="KW-1185">Reference proteome</keyword>
<keyword evidence="2" id="KW-0808">Transferase</keyword>
<dbReference type="EC" id="2.4.1.301" evidence="2"/>
<reference evidence="2 3" key="1">
    <citation type="submission" date="2018-08" db="EMBL/GenBank/DDBJ databases">
        <title>Meiothermus roseus NBRC 110900 genome sequencing project.</title>
        <authorList>
            <person name="Da Costa M.S."/>
            <person name="Albuquerque L."/>
            <person name="Raposo P."/>
            <person name="Froufe H.J.C."/>
            <person name="Barroso C.S."/>
            <person name="Egas C."/>
        </authorList>
    </citation>
    <scope>NUCLEOTIDE SEQUENCE [LARGE SCALE GENOMIC DNA]</scope>
    <source>
        <strain evidence="2 3">NBRC 110900</strain>
    </source>
</reference>
<evidence type="ECO:0000313" key="2">
    <source>
        <dbReference type="EMBL" id="RIH82775.1"/>
    </source>
</evidence>
<dbReference type="Proteomes" id="UP000265341">
    <property type="component" value="Unassembled WGS sequence"/>
</dbReference>
<proteinExistence type="predicted"/>
<dbReference type="SUPFAM" id="SSF53756">
    <property type="entry name" value="UDP-Glycosyltransferase/glycogen phosphorylase"/>
    <property type="match status" value="1"/>
</dbReference>